<dbReference type="Proteomes" id="UP000629287">
    <property type="component" value="Unassembled WGS sequence"/>
</dbReference>
<protein>
    <submittedName>
        <fullName evidence="1">AcrR family transcriptional regulator</fullName>
    </submittedName>
</protein>
<keyword evidence="2" id="KW-1185">Reference proteome</keyword>
<name>A0A8I0P227_9ACTN</name>
<sequence length="74" mass="8167">MSDAGLVNGAFYAHFTSEGDLVAHVVADRLRTQVASYDTLRPGRPGLEDLVREDRFWSGESRTPSSSWADERGP</sequence>
<organism evidence="1 2">
    <name type="scientific">Streptomyces stelliscabiei</name>
    <dbReference type="NCBI Taxonomy" id="146820"/>
    <lineage>
        <taxon>Bacteria</taxon>
        <taxon>Bacillati</taxon>
        <taxon>Actinomycetota</taxon>
        <taxon>Actinomycetes</taxon>
        <taxon>Kitasatosporales</taxon>
        <taxon>Streptomycetaceae</taxon>
        <taxon>Streptomyces</taxon>
    </lineage>
</organism>
<dbReference type="EMBL" id="JADBGF010000001">
    <property type="protein sequence ID" value="MBE1594600.1"/>
    <property type="molecule type" value="Genomic_DNA"/>
</dbReference>
<proteinExistence type="predicted"/>
<evidence type="ECO:0000313" key="1">
    <source>
        <dbReference type="EMBL" id="MBE1594600.1"/>
    </source>
</evidence>
<gene>
    <name evidence="1" type="ORF">H4687_000729</name>
</gene>
<accession>A0A8I0P227</accession>
<dbReference type="AlphaFoldDB" id="A0A8I0P227"/>
<comment type="caution">
    <text evidence="1">The sequence shown here is derived from an EMBL/GenBank/DDBJ whole genome shotgun (WGS) entry which is preliminary data.</text>
</comment>
<evidence type="ECO:0000313" key="2">
    <source>
        <dbReference type="Proteomes" id="UP000629287"/>
    </source>
</evidence>
<reference evidence="1 2" key="1">
    <citation type="submission" date="2020-10" db="EMBL/GenBank/DDBJ databases">
        <title>Sequencing the genomes of 1000 actinobacteria strains.</title>
        <authorList>
            <person name="Klenk H.-P."/>
        </authorList>
    </citation>
    <scope>NUCLEOTIDE SEQUENCE [LARGE SCALE GENOMIC DNA]</scope>
    <source>
        <strain evidence="1 2">DSM 41803</strain>
    </source>
</reference>